<dbReference type="SUPFAM" id="SSF46689">
    <property type="entry name" value="Homeodomain-like"/>
    <property type="match status" value="1"/>
</dbReference>
<feature type="domain" description="HTH tetR-type" evidence="5">
    <location>
        <begin position="6"/>
        <end position="66"/>
    </location>
</feature>
<gene>
    <name evidence="6" type="ORF">HD597_010283</name>
</gene>
<evidence type="ECO:0000256" key="1">
    <source>
        <dbReference type="ARBA" id="ARBA00023015"/>
    </source>
</evidence>
<evidence type="ECO:0000313" key="6">
    <source>
        <dbReference type="EMBL" id="MCP2363263.1"/>
    </source>
</evidence>
<feature type="DNA-binding region" description="H-T-H motif" evidence="4">
    <location>
        <begin position="29"/>
        <end position="48"/>
    </location>
</feature>
<evidence type="ECO:0000256" key="4">
    <source>
        <dbReference type="PROSITE-ProRule" id="PRU00335"/>
    </source>
</evidence>
<dbReference type="Pfam" id="PF00440">
    <property type="entry name" value="TetR_N"/>
    <property type="match status" value="1"/>
</dbReference>
<dbReference type="InterPro" id="IPR001647">
    <property type="entry name" value="HTH_TetR"/>
</dbReference>
<proteinExistence type="predicted"/>
<dbReference type="InterPro" id="IPR009057">
    <property type="entry name" value="Homeodomain-like_sf"/>
</dbReference>
<dbReference type="PANTHER" id="PTHR47506">
    <property type="entry name" value="TRANSCRIPTIONAL REGULATORY PROTEIN"/>
    <property type="match status" value="1"/>
</dbReference>
<dbReference type="InterPro" id="IPR036271">
    <property type="entry name" value="Tet_transcr_reg_TetR-rel_C_sf"/>
</dbReference>
<dbReference type="Pfam" id="PF16925">
    <property type="entry name" value="TetR_C_13"/>
    <property type="match status" value="1"/>
</dbReference>
<dbReference type="Gene3D" id="1.10.10.60">
    <property type="entry name" value="Homeodomain-like"/>
    <property type="match status" value="1"/>
</dbReference>
<keyword evidence="3" id="KW-0804">Transcription</keyword>
<name>A0A9X2K7K6_9ACTN</name>
<evidence type="ECO:0000313" key="7">
    <source>
        <dbReference type="Proteomes" id="UP001139648"/>
    </source>
</evidence>
<dbReference type="PANTHER" id="PTHR47506:SF1">
    <property type="entry name" value="HTH-TYPE TRANSCRIPTIONAL REGULATOR YJDC"/>
    <property type="match status" value="1"/>
</dbReference>
<dbReference type="Proteomes" id="UP001139648">
    <property type="component" value="Unassembled WGS sequence"/>
</dbReference>
<evidence type="ECO:0000256" key="2">
    <source>
        <dbReference type="ARBA" id="ARBA00023125"/>
    </source>
</evidence>
<dbReference type="EMBL" id="JAMZEB010000002">
    <property type="protein sequence ID" value="MCP2363263.1"/>
    <property type="molecule type" value="Genomic_DNA"/>
</dbReference>
<dbReference type="SUPFAM" id="SSF48498">
    <property type="entry name" value="Tetracyclin repressor-like, C-terminal domain"/>
    <property type="match status" value="1"/>
</dbReference>
<dbReference type="GO" id="GO:0003677">
    <property type="term" value="F:DNA binding"/>
    <property type="evidence" value="ECO:0007669"/>
    <property type="project" value="UniProtKB-UniRule"/>
</dbReference>
<evidence type="ECO:0000256" key="3">
    <source>
        <dbReference type="ARBA" id="ARBA00023163"/>
    </source>
</evidence>
<reference evidence="6" key="1">
    <citation type="submission" date="2022-06" db="EMBL/GenBank/DDBJ databases">
        <title>Sequencing the genomes of 1000 actinobacteria strains.</title>
        <authorList>
            <person name="Klenk H.-P."/>
        </authorList>
    </citation>
    <scope>NUCLEOTIDE SEQUENCE</scope>
    <source>
        <strain evidence="6">DSM 46694</strain>
    </source>
</reference>
<comment type="caution">
    <text evidence="6">The sequence shown here is derived from an EMBL/GenBank/DDBJ whole genome shotgun (WGS) entry which is preliminary data.</text>
</comment>
<keyword evidence="1" id="KW-0805">Transcription regulation</keyword>
<organism evidence="6 7">
    <name type="scientific">Nonomuraea thailandensis</name>
    <dbReference type="NCBI Taxonomy" id="1188745"/>
    <lineage>
        <taxon>Bacteria</taxon>
        <taxon>Bacillati</taxon>
        <taxon>Actinomycetota</taxon>
        <taxon>Actinomycetes</taxon>
        <taxon>Streptosporangiales</taxon>
        <taxon>Streptosporangiaceae</taxon>
        <taxon>Nonomuraea</taxon>
    </lineage>
</organism>
<dbReference type="PROSITE" id="PS50977">
    <property type="entry name" value="HTH_TETR_2"/>
    <property type="match status" value="1"/>
</dbReference>
<dbReference type="Gene3D" id="1.10.357.10">
    <property type="entry name" value="Tetracycline Repressor, domain 2"/>
    <property type="match status" value="1"/>
</dbReference>
<dbReference type="InterPro" id="IPR011075">
    <property type="entry name" value="TetR_C"/>
</dbReference>
<evidence type="ECO:0000259" key="5">
    <source>
        <dbReference type="PROSITE" id="PS50977"/>
    </source>
</evidence>
<dbReference type="AlphaFoldDB" id="A0A9X2K7K6"/>
<keyword evidence="2 4" id="KW-0238">DNA-binding</keyword>
<sequence length="199" mass="21550">MPDIKHFDPDVALDQVVRLFWERGAEVTGIADVVQATGLSRSSLYATFGGKERLQAAALHRYLERQSRPVFAALAADGRGLPAVTAFFERLVAARCTGEHARWGCLVTNTHTGPARTIPEIRQVLDAHHAELRAAMRAALEAARDRGQVRPGLEPRGCAETLALLAYGVNLRSRAGADAGDLLAGVRAVLDGFTRTEER</sequence>
<dbReference type="RefSeq" id="WP_253754725.1">
    <property type="nucleotide sequence ID" value="NZ_BAABKA010000023.1"/>
</dbReference>
<protein>
    <submittedName>
        <fullName evidence="6">AcrR family transcriptional regulator</fullName>
    </submittedName>
</protein>
<keyword evidence="7" id="KW-1185">Reference proteome</keyword>
<accession>A0A9X2K7K6</accession>